<feature type="region of interest" description="Disordered" evidence="4">
    <location>
        <begin position="25"/>
        <end position="59"/>
    </location>
</feature>
<dbReference type="InterPro" id="IPR039424">
    <property type="entry name" value="SBP_5"/>
</dbReference>
<dbReference type="Proteomes" id="UP001601058">
    <property type="component" value="Unassembled WGS sequence"/>
</dbReference>
<feature type="signal peptide" evidence="5">
    <location>
        <begin position="1"/>
        <end position="20"/>
    </location>
</feature>
<accession>A0ABW6JYC8</accession>
<reference evidence="7 8" key="1">
    <citation type="submission" date="2024-08" db="EMBL/GenBank/DDBJ databases">
        <title>Two novel Cytobacillus novel species.</title>
        <authorList>
            <person name="Liu G."/>
        </authorList>
    </citation>
    <scope>NUCLEOTIDE SEQUENCE [LARGE SCALE GENOMIC DNA]</scope>
    <source>
        <strain evidence="7 8">FJAT-53684</strain>
    </source>
</reference>
<evidence type="ECO:0000313" key="8">
    <source>
        <dbReference type="Proteomes" id="UP001601058"/>
    </source>
</evidence>
<dbReference type="Gene3D" id="3.40.190.10">
    <property type="entry name" value="Periplasmic binding protein-like II"/>
    <property type="match status" value="1"/>
</dbReference>
<organism evidence="7 8">
    <name type="scientific">Cytobacillus mangrovibacter</name>
    <dbReference type="NCBI Taxonomy" id="3299024"/>
    <lineage>
        <taxon>Bacteria</taxon>
        <taxon>Bacillati</taxon>
        <taxon>Bacillota</taxon>
        <taxon>Bacilli</taxon>
        <taxon>Bacillales</taxon>
        <taxon>Bacillaceae</taxon>
        <taxon>Cytobacillus</taxon>
    </lineage>
</organism>
<evidence type="ECO:0000256" key="3">
    <source>
        <dbReference type="ARBA" id="ARBA00022729"/>
    </source>
</evidence>
<evidence type="ECO:0000256" key="1">
    <source>
        <dbReference type="ARBA" id="ARBA00005695"/>
    </source>
</evidence>
<dbReference type="InterPro" id="IPR030678">
    <property type="entry name" value="Peptide/Ni-bd"/>
</dbReference>
<dbReference type="PANTHER" id="PTHR30290">
    <property type="entry name" value="PERIPLASMIC BINDING COMPONENT OF ABC TRANSPORTER"/>
    <property type="match status" value="1"/>
</dbReference>
<dbReference type="EMBL" id="JBIACJ010000003">
    <property type="protein sequence ID" value="MFE8696367.1"/>
    <property type="molecule type" value="Genomic_DNA"/>
</dbReference>
<feature type="chain" id="PRO_5045891263" evidence="5">
    <location>
        <begin position="21"/>
        <end position="559"/>
    </location>
</feature>
<sequence length="559" mass="62304">MKKSAWLLVSLMLVLSMFLAACSGGQKTNEPAEPTEEKPAEETPVAEEPVSNDPVAGGDLIIGSTGSPTMFNTLYSSDASSSDIEGMIFDSLMGSDLEFNPVTDGGLAEKYEPSEDGKEFTIKIVENAKFHDGEPLDADDVVFTYNIPLSPDYDGVRKSYFENIEKVEKIDQYTVKFTLKQVDAQFPVVSLGFGILPEHILGDVPIADMGEHEFNTKNPIGSGPFKFEEWKDGEYVKVVANDDYWDGRPYLDSITYKIVPDANAILAQLQAGDIHYYAGIAQPDVPTVESFADAANLRLESGLALSYTFLGFNQRIEKFKDKNVRQAITHAIDRKAIVENVMSGLGEVAHVPESPLSWAYNPDVPKFEYDVEKAKQMLADAGWTPGADGILEKDGERFTFELKTNQGNKVREDIAVILQQQLKEVGIEVKPQIVEFSALIADIDPGVWNFEGIVLGWSLGVDPDPSGIFHTKEIEAGLNFTGYSNPELDKLMDAQLQELDKEKRKEMIGQIQVGLAEDQAYSFLYYPEEFRAVPKNLEGYEFHPKNQMYHINKWWLKAE</sequence>
<gene>
    <name evidence="7" type="ORF">ACFYKT_08360</name>
</gene>
<dbReference type="RefSeq" id="WP_389218165.1">
    <property type="nucleotide sequence ID" value="NZ_JBIACJ010000003.1"/>
</dbReference>
<dbReference type="Gene3D" id="3.90.76.10">
    <property type="entry name" value="Dipeptide-binding Protein, Domain 1"/>
    <property type="match status" value="1"/>
</dbReference>
<dbReference type="InterPro" id="IPR000914">
    <property type="entry name" value="SBP_5_dom"/>
</dbReference>
<dbReference type="PANTHER" id="PTHR30290:SF9">
    <property type="entry name" value="OLIGOPEPTIDE-BINDING PROTEIN APPA"/>
    <property type="match status" value="1"/>
</dbReference>
<keyword evidence="3 5" id="KW-0732">Signal</keyword>
<dbReference type="PROSITE" id="PS51257">
    <property type="entry name" value="PROKAR_LIPOPROTEIN"/>
    <property type="match status" value="1"/>
</dbReference>
<evidence type="ECO:0000313" key="7">
    <source>
        <dbReference type="EMBL" id="MFE8696367.1"/>
    </source>
</evidence>
<comment type="caution">
    <text evidence="7">The sequence shown here is derived from an EMBL/GenBank/DDBJ whole genome shotgun (WGS) entry which is preliminary data.</text>
</comment>
<protein>
    <submittedName>
        <fullName evidence="7">Peptide-binding protein</fullName>
    </submittedName>
</protein>
<evidence type="ECO:0000256" key="4">
    <source>
        <dbReference type="SAM" id="MobiDB-lite"/>
    </source>
</evidence>
<feature type="domain" description="Solute-binding protein family 5" evidence="6">
    <location>
        <begin position="106"/>
        <end position="468"/>
    </location>
</feature>
<dbReference type="Pfam" id="PF00496">
    <property type="entry name" value="SBP_bac_5"/>
    <property type="match status" value="1"/>
</dbReference>
<name>A0ABW6JYC8_9BACI</name>
<proteinExistence type="inferred from homology"/>
<comment type="similarity">
    <text evidence="1">Belongs to the bacterial solute-binding protein 5 family.</text>
</comment>
<evidence type="ECO:0000256" key="2">
    <source>
        <dbReference type="ARBA" id="ARBA00022448"/>
    </source>
</evidence>
<evidence type="ECO:0000256" key="5">
    <source>
        <dbReference type="SAM" id="SignalP"/>
    </source>
</evidence>
<dbReference type="PIRSF" id="PIRSF002741">
    <property type="entry name" value="MppA"/>
    <property type="match status" value="1"/>
</dbReference>
<keyword evidence="8" id="KW-1185">Reference proteome</keyword>
<dbReference type="Gene3D" id="3.10.105.10">
    <property type="entry name" value="Dipeptide-binding Protein, Domain 3"/>
    <property type="match status" value="1"/>
</dbReference>
<keyword evidence="2" id="KW-0813">Transport</keyword>
<evidence type="ECO:0000259" key="6">
    <source>
        <dbReference type="Pfam" id="PF00496"/>
    </source>
</evidence>
<dbReference type="SUPFAM" id="SSF53850">
    <property type="entry name" value="Periplasmic binding protein-like II"/>
    <property type="match status" value="1"/>
</dbReference>
<dbReference type="CDD" id="cd08514">
    <property type="entry name" value="PBP2_AppA_like"/>
    <property type="match status" value="1"/>
</dbReference>